<name>A0A9P1MBB6_9PEZI</name>
<gene>
    <name evidence="1" type="ORF">PPNO1_LOCUS6306</name>
</gene>
<evidence type="ECO:0000313" key="2">
    <source>
        <dbReference type="Proteomes" id="UP000838763"/>
    </source>
</evidence>
<dbReference type="OrthoDB" id="3800738at2759"/>
<dbReference type="AlphaFoldDB" id="A0A9P1MBB6"/>
<reference evidence="1" key="1">
    <citation type="submission" date="2022-11" db="EMBL/GenBank/DDBJ databases">
        <authorList>
            <person name="Scott C."/>
            <person name="Bruce N."/>
        </authorList>
    </citation>
    <scope>NUCLEOTIDE SEQUENCE</scope>
</reference>
<proteinExistence type="predicted"/>
<accession>A0A9P1MBB6</accession>
<dbReference type="EMBL" id="CALLCH030000015">
    <property type="protein sequence ID" value="CAI4216655.1"/>
    <property type="molecule type" value="Genomic_DNA"/>
</dbReference>
<sequence length="440" mass="49403">MSFTPNRKRQSFFAVVCEPAETLTSSKRARTARWHSIIQTSASIQKALFFLPIQTNPGEPEVRPVKNPILEKHFMYFFSASKLSQCRHTQGFPDLDFYTMFDVRLPHITTEPVSPTIGPLTDIPDDHTDAEVLYSDGGDGEDEDTFGISTKLTEAILAHRAIRSTRQHNADEAAGTGSYEAESGYPVADALPKGRPIINWPEQDDRKLQRYLCEGASWRRMLVRQPPAQRLGYGERTHVNVNYLAHPYFDYYRGAVEVPVVSKRPEPPGAPPLSVTTPSTVSTGGIRMAELYDLVQLNLSRMSIQDPGADIEETFLESTFQVYWSGTPSRRECPDEVLRKQIKRLMGRSRTDTIVVQIAATERPLHYGHPLGYQVANCFGPRFRSREAVGDPHHLHRRGINAITGPSWLKKNPLFDGAPDDPDWAGLGIDEWDQAALDMG</sequence>
<keyword evidence="2" id="KW-1185">Reference proteome</keyword>
<comment type="caution">
    <text evidence="1">The sequence shown here is derived from an EMBL/GenBank/DDBJ whole genome shotgun (WGS) entry which is preliminary data.</text>
</comment>
<dbReference type="Proteomes" id="UP000838763">
    <property type="component" value="Unassembled WGS sequence"/>
</dbReference>
<protein>
    <submittedName>
        <fullName evidence="1">Uncharacterized protein</fullName>
    </submittedName>
</protein>
<organism evidence="1 2">
    <name type="scientific">Parascedosporium putredinis</name>
    <dbReference type="NCBI Taxonomy" id="1442378"/>
    <lineage>
        <taxon>Eukaryota</taxon>
        <taxon>Fungi</taxon>
        <taxon>Dikarya</taxon>
        <taxon>Ascomycota</taxon>
        <taxon>Pezizomycotina</taxon>
        <taxon>Sordariomycetes</taxon>
        <taxon>Hypocreomycetidae</taxon>
        <taxon>Microascales</taxon>
        <taxon>Microascaceae</taxon>
        <taxon>Parascedosporium</taxon>
    </lineage>
</organism>
<evidence type="ECO:0000313" key="1">
    <source>
        <dbReference type="EMBL" id="CAI4216655.1"/>
    </source>
</evidence>